<evidence type="ECO:0000313" key="1">
    <source>
        <dbReference type="EMBL" id="GGK09554.1"/>
    </source>
</evidence>
<keyword evidence="2" id="KW-1185">Reference proteome</keyword>
<gene>
    <name evidence="1" type="ORF">GCM10010123_44290</name>
</gene>
<dbReference type="AlphaFoldDB" id="A0A8J3BBW2"/>
<protein>
    <submittedName>
        <fullName evidence="1">Uncharacterized protein</fullName>
    </submittedName>
</protein>
<comment type="caution">
    <text evidence="1">The sequence shown here is derived from an EMBL/GenBank/DDBJ whole genome shotgun (WGS) entry which is preliminary data.</text>
</comment>
<sequence length="88" mass="9597">MSDQQQQPCGVCPALRAHIHVLTVANVQLNAALAHLQQLFAAVVGGVRATVVFVEKEIEQPTMPRRELIPAVVLRLTHVVDIAEGRAR</sequence>
<dbReference type="EMBL" id="BMQB01000013">
    <property type="protein sequence ID" value="GGK09554.1"/>
    <property type="molecule type" value="Genomic_DNA"/>
</dbReference>
<dbReference type="RefSeq" id="WP_189172136.1">
    <property type="nucleotide sequence ID" value="NZ_BMQB01000013.1"/>
</dbReference>
<reference evidence="1" key="1">
    <citation type="journal article" date="2014" name="Int. J. Syst. Evol. Microbiol.">
        <title>Complete genome sequence of Corynebacterium casei LMG S-19264T (=DSM 44701T), isolated from a smear-ripened cheese.</title>
        <authorList>
            <consortium name="US DOE Joint Genome Institute (JGI-PGF)"/>
            <person name="Walter F."/>
            <person name="Albersmeier A."/>
            <person name="Kalinowski J."/>
            <person name="Ruckert C."/>
        </authorList>
    </citation>
    <scope>NUCLEOTIDE SEQUENCE</scope>
    <source>
        <strain evidence="1">JCM 3090</strain>
    </source>
</reference>
<reference evidence="1" key="2">
    <citation type="submission" date="2020-09" db="EMBL/GenBank/DDBJ databases">
        <authorList>
            <person name="Sun Q."/>
            <person name="Ohkuma M."/>
        </authorList>
    </citation>
    <scope>NUCLEOTIDE SEQUENCE</scope>
    <source>
        <strain evidence="1">JCM 3090</strain>
    </source>
</reference>
<proteinExistence type="predicted"/>
<name>A0A8J3BBW2_9ACTN</name>
<organism evidence="1 2">
    <name type="scientific">Pilimelia anulata</name>
    <dbReference type="NCBI Taxonomy" id="53371"/>
    <lineage>
        <taxon>Bacteria</taxon>
        <taxon>Bacillati</taxon>
        <taxon>Actinomycetota</taxon>
        <taxon>Actinomycetes</taxon>
        <taxon>Micromonosporales</taxon>
        <taxon>Micromonosporaceae</taxon>
        <taxon>Pilimelia</taxon>
    </lineage>
</organism>
<evidence type="ECO:0000313" key="2">
    <source>
        <dbReference type="Proteomes" id="UP000649739"/>
    </source>
</evidence>
<dbReference type="Proteomes" id="UP000649739">
    <property type="component" value="Unassembled WGS sequence"/>
</dbReference>
<accession>A0A8J3BBW2</accession>